<reference evidence="1 2" key="1">
    <citation type="journal article" date="2016" name="Genome Announc.">
        <title>First Complete Genome Sequence of a Subdivision 6 Acidobacterium Strain.</title>
        <authorList>
            <person name="Huang S."/>
            <person name="Vieira S."/>
            <person name="Bunk B."/>
            <person name="Riedel T."/>
            <person name="Sproer C."/>
            <person name="Overmann J."/>
        </authorList>
    </citation>
    <scope>NUCLEOTIDE SEQUENCE [LARGE SCALE GENOMIC DNA]</scope>
    <source>
        <strain evidence="2">DSM 100886 HEG_-6_39</strain>
    </source>
</reference>
<keyword evidence="2" id="KW-1185">Reference proteome</keyword>
<protein>
    <submittedName>
        <fullName evidence="1">Uncharacterized protein</fullName>
    </submittedName>
</protein>
<evidence type="ECO:0000313" key="2">
    <source>
        <dbReference type="Proteomes" id="UP000076079"/>
    </source>
</evidence>
<dbReference type="STRING" id="1855912.LuPra_00746"/>
<organism evidence="1 2">
    <name type="scientific">Luteitalea pratensis</name>
    <dbReference type="NCBI Taxonomy" id="1855912"/>
    <lineage>
        <taxon>Bacteria</taxon>
        <taxon>Pseudomonadati</taxon>
        <taxon>Acidobacteriota</taxon>
        <taxon>Vicinamibacteria</taxon>
        <taxon>Vicinamibacterales</taxon>
        <taxon>Vicinamibacteraceae</taxon>
        <taxon>Luteitalea</taxon>
    </lineage>
</organism>
<evidence type="ECO:0000313" key="1">
    <source>
        <dbReference type="EMBL" id="AMY07573.1"/>
    </source>
</evidence>
<accession>A0A143PH50</accession>
<reference evidence="2" key="2">
    <citation type="submission" date="2016-04" db="EMBL/GenBank/DDBJ databases">
        <title>First Complete Genome Sequence of a Subdivision 6 Acidobacterium.</title>
        <authorList>
            <person name="Huang S."/>
            <person name="Vieira S."/>
            <person name="Bunk B."/>
            <person name="Riedel T."/>
            <person name="Sproeer C."/>
            <person name="Overmann J."/>
        </authorList>
    </citation>
    <scope>NUCLEOTIDE SEQUENCE [LARGE SCALE GENOMIC DNA]</scope>
    <source>
        <strain evidence="2">DSM 100886 HEG_-6_39</strain>
    </source>
</reference>
<dbReference type="RefSeq" id="WP_110169511.1">
    <property type="nucleotide sequence ID" value="NZ_CP015136.1"/>
</dbReference>
<gene>
    <name evidence="1" type="ORF">LuPra_00746</name>
</gene>
<proteinExistence type="predicted"/>
<dbReference type="KEGG" id="abac:LuPra_00746"/>
<dbReference type="AlphaFoldDB" id="A0A143PH50"/>
<dbReference type="Proteomes" id="UP000076079">
    <property type="component" value="Chromosome"/>
</dbReference>
<dbReference type="EMBL" id="CP015136">
    <property type="protein sequence ID" value="AMY07573.1"/>
    <property type="molecule type" value="Genomic_DNA"/>
</dbReference>
<sequence>MLETAEVRRQLTHRLAELRKAQAQRRAAAETARAAFEGVLEREIAPTVRQFAQALKAEGFTFSVQTPASTVRMVSDRSSDNVVDIVLELGAAQPAVVVRSAYTRGRRQLEDERTLAQGDAIASLDGERVLAALLDVIEPFVER</sequence>
<name>A0A143PH50_LUTPR</name>